<name>A0A846XN17_9NOCA</name>
<reference evidence="2 3" key="1">
    <citation type="submission" date="2020-04" db="EMBL/GenBank/DDBJ databases">
        <title>MicrobeNet Type strains.</title>
        <authorList>
            <person name="Nicholson A.C."/>
        </authorList>
    </citation>
    <scope>NUCLEOTIDE SEQUENCE [LARGE SCALE GENOMIC DNA]</scope>
    <source>
        <strain evidence="2 3">DSM 45078</strain>
    </source>
</reference>
<dbReference type="InterPro" id="IPR036689">
    <property type="entry name" value="ESAT-6-like_sf"/>
</dbReference>
<proteinExistence type="inferred from homology"/>
<dbReference type="Pfam" id="PF06013">
    <property type="entry name" value="WXG100"/>
    <property type="match status" value="1"/>
</dbReference>
<dbReference type="EMBL" id="JAAXOO010000006">
    <property type="protein sequence ID" value="NKY35943.1"/>
    <property type="molecule type" value="Genomic_DNA"/>
</dbReference>
<dbReference type="RefSeq" id="WP_068045667.1">
    <property type="nucleotide sequence ID" value="NZ_JAAXOO010000006.1"/>
</dbReference>
<accession>A0A846XN17</accession>
<dbReference type="Proteomes" id="UP000565715">
    <property type="component" value="Unassembled WGS sequence"/>
</dbReference>
<comment type="caution">
    <text evidence="2">The sequence shown here is derived from an EMBL/GenBank/DDBJ whole genome shotgun (WGS) entry which is preliminary data.</text>
</comment>
<evidence type="ECO:0000313" key="3">
    <source>
        <dbReference type="Proteomes" id="UP000565715"/>
    </source>
</evidence>
<evidence type="ECO:0000313" key="2">
    <source>
        <dbReference type="EMBL" id="NKY35943.1"/>
    </source>
</evidence>
<dbReference type="SUPFAM" id="SSF140453">
    <property type="entry name" value="EsxAB dimer-like"/>
    <property type="match status" value="1"/>
</dbReference>
<dbReference type="AlphaFoldDB" id="A0A846XN17"/>
<protein>
    <recommendedName>
        <fullName evidence="1">ESAT-6-like protein</fullName>
    </recommendedName>
</protein>
<evidence type="ECO:0000256" key="1">
    <source>
        <dbReference type="RuleBase" id="RU362001"/>
    </source>
</evidence>
<dbReference type="Gene3D" id="1.10.287.1060">
    <property type="entry name" value="ESAT-6-like"/>
    <property type="match status" value="1"/>
</dbReference>
<gene>
    <name evidence="2" type="ORF">HGA13_23125</name>
</gene>
<organism evidence="2 3">
    <name type="scientific">Nocardia speluncae</name>
    <dbReference type="NCBI Taxonomy" id="419477"/>
    <lineage>
        <taxon>Bacteria</taxon>
        <taxon>Bacillati</taxon>
        <taxon>Actinomycetota</taxon>
        <taxon>Actinomycetes</taxon>
        <taxon>Mycobacteriales</taxon>
        <taxon>Nocardiaceae</taxon>
        <taxon>Nocardia</taxon>
    </lineage>
</organism>
<comment type="similarity">
    <text evidence="1">Belongs to the WXG100 family.</text>
</comment>
<sequence>MPDDSQAFQVDLDQLDNLTARAGNFVGFLNDSLTSLQQRMDGLQHTWTGDAARTQADAYRQWATGATDVSEGIDAMRQAALDAHTRYTTAIDTVQRILGRR</sequence>
<keyword evidence="3" id="KW-1185">Reference proteome</keyword>
<dbReference type="NCBIfam" id="TIGR03930">
    <property type="entry name" value="WXG100_ESAT6"/>
    <property type="match status" value="1"/>
</dbReference>
<dbReference type="InterPro" id="IPR010310">
    <property type="entry name" value="T7SS_ESAT-6-like"/>
</dbReference>